<dbReference type="Proteomes" id="UP001165368">
    <property type="component" value="Unassembled WGS sequence"/>
</dbReference>
<proteinExistence type="predicted"/>
<dbReference type="InterPro" id="IPR050625">
    <property type="entry name" value="ParA/MinD_ATPase"/>
</dbReference>
<dbReference type="Gene3D" id="3.40.50.300">
    <property type="entry name" value="P-loop containing nucleotide triphosphate hydrolases"/>
    <property type="match status" value="1"/>
</dbReference>
<dbReference type="NCBIfam" id="TIGR03815">
    <property type="entry name" value="CpaE_hom_Actino"/>
    <property type="match status" value="1"/>
</dbReference>
<dbReference type="InterPro" id="IPR027417">
    <property type="entry name" value="P-loop_NTPase"/>
</dbReference>
<dbReference type="EMBL" id="JAKLTQ010000014">
    <property type="protein sequence ID" value="MCG2623533.1"/>
    <property type="molecule type" value="Genomic_DNA"/>
</dbReference>
<reference evidence="2" key="1">
    <citation type="submission" date="2022-01" db="EMBL/GenBank/DDBJ databases">
        <authorList>
            <person name="Jo J.-H."/>
            <person name="Im W.-T."/>
        </authorList>
    </citation>
    <scope>NUCLEOTIDE SEQUENCE</scope>
    <source>
        <strain evidence="2">I2-34</strain>
    </source>
</reference>
<organism evidence="2 3">
    <name type="scientific">Arthrobacter hankyongi</name>
    <dbReference type="NCBI Taxonomy" id="2904801"/>
    <lineage>
        <taxon>Bacteria</taxon>
        <taxon>Bacillati</taxon>
        <taxon>Actinomycetota</taxon>
        <taxon>Actinomycetes</taxon>
        <taxon>Micrococcales</taxon>
        <taxon>Micrococcaceae</taxon>
        <taxon>Arthrobacter</taxon>
    </lineage>
</organism>
<evidence type="ECO:0000313" key="3">
    <source>
        <dbReference type="Proteomes" id="UP001165368"/>
    </source>
</evidence>
<protein>
    <recommendedName>
        <fullName evidence="1">Rv3660c-like CheY-like N-terminal domain-containing protein</fullName>
    </recommendedName>
</protein>
<dbReference type="InterPro" id="IPR022521">
    <property type="entry name" value="Rv3660c"/>
</dbReference>
<evidence type="ECO:0000313" key="2">
    <source>
        <dbReference type="EMBL" id="MCG2623533.1"/>
    </source>
</evidence>
<dbReference type="PANTHER" id="PTHR43384">
    <property type="entry name" value="SEPTUM SITE-DETERMINING PROTEIN MIND HOMOLOG, CHLOROPLASTIC-RELATED"/>
    <property type="match status" value="1"/>
</dbReference>
<dbReference type="Pfam" id="PF26563">
    <property type="entry name" value="Rv3660c_N"/>
    <property type="match status" value="1"/>
</dbReference>
<keyword evidence="3" id="KW-1185">Reference proteome</keyword>
<accession>A0ABS9LAC1</accession>
<dbReference type="RefSeq" id="WP_237822898.1">
    <property type="nucleotide sequence ID" value="NZ_JAKLTQ010000014.1"/>
</dbReference>
<name>A0ABS9LAC1_9MICC</name>
<dbReference type="SUPFAM" id="SSF52540">
    <property type="entry name" value="P-loop containing nucleoside triphosphate hydrolases"/>
    <property type="match status" value="1"/>
</dbReference>
<evidence type="ECO:0000259" key="1">
    <source>
        <dbReference type="Pfam" id="PF26563"/>
    </source>
</evidence>
<gene>
    <name evidence="2" type="ORF">LVY72_16670</name>
</gene>
<dbReference type="PANTHER" id="PTHR43384:SF11">
    <property type="entry name" value="SEPTUM SITE DETERMINING PROTEIN"/>
    <property type="match status" value="1"/>
</dbReference>
<feature type="domain" description="Rv3660c-like CheY-like N-terminal" evidence="1">
    <location>
        <begin position="27"/>
        <end position="127"/>
    </location>
</feature>
<comment type="caution">
    <text evidence="2">The sequence shown here is derived from an EMBL/GenBank/DDBJ whole genome shotgun (WGS) entry which is preliminary data.</text>
</comment>
<dbReference type="InterPro" id="IPR059050">
    <property type="entry name" value="Rv3660c_N"/>
</dbReference>
<sequence>MRNGVRGREAPRRWTPGQAPPEVVLVAATERLQDEVARIAAAAGMALRVVDGPGQPGVAADGATVLLAGGATGGMPGVGGDVIVVGFAAESARLWELAAAVGAHRVAVLPDAAAWLAEYLGRHRHPDRTGTVAAVFGSSGGLGCSTLSCWLAAQAAADGVPTLLVDGDVLGGGLDSLLGAQAEPGLRWQDLAGVKGSIGPAQLQSALPVVGGFSLLSWGPEPAGTGRQVPVEVVREAVSAAAAGFDLVIIDAGRLHAGLDGWLGQAGQAVLVAGAGERGLRAAAAAAAALQPLVPLAVIRGPLPAGMDDELAAERLQLPLGAYIPRLAGMVAVEHGGRLLAKGRTRAVARRTRPLLGLLAAGRQTGDRR</sequence>